<evidence type="ECO:0000313" key="10">
    <source>
        <dbReference type="Proteomes" id="UP000292884"/>
    </source>
</evidence>
<dbReference type="SUPFAM" id="SSF100950">
    <property type="entry name" value="NagB/RpiA/CoA transferase-like"/>
    <property type="match status" value="1"/>
</dbReference>
<dbReference type="OrthoDB" id="9810967at2"/>
<comment type="catalytic activity">
    <reaction evidence="1 7">
        <text>6-phospho-D-glucono-1,5-lactone + H2O = 6-phospho-D-gluconate + H(+)</text>
        <dbReference type="Rhea" id="RHEA:12556"/>
        <dbReference type="ChEBI" id="CHEBI:15377"/>
        <dbReference type="ChEBI" id="CHEBI:15378"/>
        <dbReference type="ChEBI" id="CHEBI:57955"/>
        <dbReference type="ChEBI" id="CHEBI:58759"/>
        <dbReference type="EC" id="3.1.1.31"/>
    </reaction>
</comment>
<dbReference type="Gene3D" id="3.40.50.1360">
    <property type="match status" value="1"/>
</dbReference>
<dbReference type="NCBIfam" id="TIGR01198">
    <property type="entry name" value="pgl"/>
    <property type="match status" value="1"/>
</dbReference>
<dbReference type="GO" id="GO:0005975">
    <property type="term" value="P:carbohydrate metabolic process"/>
    <property type="evidence" value="ECO:0007669"/>
    <property type="project" value="UniProtKB-UniRule"/>
</dbReference>
<dbReference type="GO" id="GO:0017057">
    <property type="term" value="F:6-phosphogluconolactonase activity"/>
    <property type="evidence" value="ECO:0007669"/>
    <property type="project" value="UniProtKB-UniRule"/>
</dbReference>
<evidence type="ECO:0000256" key="6">
    <source>
        <dbReference type="ARBA" id="ARBA00020337"/>
    </source>
</evidence>
<dbReference type="RefSeq" id="WP_131552518.1">
    <property type="nucleotide sequence ID" value="NZ_SJSK01000002.1"/>
</dbReference>
<dbReference type="AlphaFoldDB" id="A0A4R0MWK6"/>
<protein>
    <recommendedName>
        <fullName evidence="6 7">6-phosphogluconolactonase</fullName>
        <shortName evidence="7">6PGL</shortName>
        <ecNumber evidence="5 7">3.1.1.31</ecNumber>
    </recommendedName>
</protein>
<comment type="similarity">
    <text evidence="4 7">Belongs to the glucosamine/galactosamine-6-phosphate isomerase family. 6-phosphogluconolactonase subfamily.</text>
</comment>
<dbReference type="Proteomes" id="UP000292884">
    <property type="component" value="Unassembled WGS sequence"/>
</dbReference>
<evidence type="ECO:0000313" key="9">
    <source>
        <dbReference type="EMBL" id="TCC91580.1"/>
    </source>
</evidence>
<sequence length="241" mass="27498">MNLHIFKSIAELNENLIRYVIEIANESIATKGRFDFVLTGGNSPKELYKEISTTFKGQIDWTKVYFFFGDERYVLPDHKDYNGLMAKETLFNNLQTPENHIFYFDTTLPPTDAAKAYKTALDKHFNGDEILFDLILLGMGDDAHTASIFPNTELVKSIHPTVESVWVEKLDTYRISLTAPLINKAKNIAFITFGDNKANALKHVIGDEQKDYFIYPAQLIKPVNGNLDWFVDDKATSFLDL</sequence>
<dbReference type="EC" id="3.1.1.31" evidence="5 7"/>
<gene>
    <name evidence="7 9" type="primary">pgl</name>
    <name evidence="9" type="ORF">EZ428_07390</name>
</gene>
<comment type="function">
    <text evidence="2 7">Hydrolysis of 6-phosphogluconolactone to 6-phosphogluconate.</text>
</comment>
<evidence type="ECO:0000256" key="4">
    <source>
        <dbReference type="ARBA" id="ARBA00010662"/>
    </source>
</evidence>
<feature type="domain" description="Glucosamine/galactosamine-6-phosphate isomerase" evidence="8">
    <location>
        <begin position="10"/>
        <end position="229"/>
    </location>
</feature>
<dbReference type="PANTHER" id="PTHR11054:SF0">
    <property type="entry name" value="6-PHOSPHOGLUCONOLACTONASE"/>
    <property type="match status" value="1"/>
</dbReference>
<evidence type="ECO:0000256" key="5">
    <source>
        <dbReference type="ARBA" id="ARBA00013198"/>
    </source>
</evidence>
<dbReference type="UniPathway" id="UPA00115">
    <property type="reaction ID" value="UER00409"/>
</dbReference>
<evidence type="ECO:0000256" key="1">
    <source>
        <dbReference type="ARBA" id="ARBA00000832"/>
    </source>
</evidence>
<keyword evidence="10" id="KW-1185">Reference proteome</keyword>
<dbReference type="PANTHER" id="PTHR11054">
    <property type="entry name" value="6-PHOSPHOGLUCONOLACTONASE"/>
    <property type="match status" value="1"/>
</dbReference>
<dbReference type="GO" id="GO:0006098">
    <property type="term" value="P:pentose-phosphate shunt"/>
    <property type="evidence" value="ECO:0007669"/>
    <property type="project" value="UniProtKB-UniPathway"/>
</dbReference>
<name>A0A4R0MWK6_9SPHI</name>
<evidence type="ECO:0000256" key="7">
    <source>
        <dbReference type="RuleBase" id="RU365095"/>
    </source>
</evidence>
<accession>A0A4R0MWK6</accession>
<dbReference type="InterPro" id="IPR037171">
    <property type="entry name" value="NagB/RpiA_transferase-like"/>
</dbReference>
<dbReference type="InterPro" id="IPR005900">
    <property type="entry name" value="6-phosphogluconolactonase_DevB"/>
</dbReference>
<keyword evidence="7 9" id="KW-0378">Hydrolase</keyword>
<dbReference type="CDD" id="cd01400">
    <property type="entry name" value="6PGL"/>
    <property type="match status" value="1"/>
</dbReference>
<proteinExistence type="inferred from homology"/>
<dbReference type="InterPro" id="IPR039104">
    <property type="entry name" value="6PGL"/>
</dbReference>
<dbReference type="InterPro" id="IPR006148">
    <property type="entry name" value="Glc/Gal-6P_isomerase"/>
</dbReference>
<organism evidence="9 10">
    <name type="scientific">Pedobacter frigiditerrae</name>
    <dbReference type="NCBI Taxonomy" id="2530452"/>
    <lineage>
        <taxon>Bacteria</taxon>
        <taxon>Pseudomonadati</taxon>
        <taxon>Bacteroidota</taxon>
        <taxon>Sphingobacteriia</taxon>
        <taxon>Sphingobacteriales</taxon>
        <taxon>Sphingobacteriaceae</taxon>
        <taxon>Pedobacter</taxon>
    </lineage>
</organism>
<dbReference type="EMBL" id="SJSK01000002">
    <property type="protein sequence ID" value="TCC91580.1"/>
    <property type="molecule type" value="Genomic_DNA"/>
</dbReference>
<evidence type="ECO:0000256" key="2">
    <source>
        <dbReference type="ARBA" id="ARBA00002681"/>
    </source>
</evidence>
<dbReference type="Pfam" id="PF01182">
    <property type="entry name" value="Glucosamine_iso"/>
    <property type="match status" value="1"/>
</dbReference>
<comment type="caution">
    <text evidence="9">The sequence shown here is derived from an EMBL/GenBank/DDBJ whole genome shotgun (WGS) entry which is preliminary data.</text>
</comment>
<evidence type="ECO:0000256" key="3">
    <source>
        <dbReference type="ARBA" id="ARBA00004961"/>
    </source>
</evidence>
<comment type="pathway">
    <text evidence="3 7">Carbohydrate degradation; pentose phosphate pathway; D-ribulose 5-phosphate from D-glucose 6-phosphate (oxidative stage): step 2/3.</text>
</comment>
<evidence type="ECO:0000259" key="8">
    <source>
        <dbReference type="Pfam" id="PF01182"/>
    </source>
</evidence>
<reference evidence="9 10" key="1">
    <citation type="submission" date="2019-02" db="EMBL/GenBank/DDBJ databases">
        <title>Pedobacter sp. RP-1-13 sp. nov., isolated from Arctic soil.</title>
        <authorList>
            <person name="Dahal R.H."/>
        </authorList>
    </citation>
    <scope>NUCLEOTIDE SEQUENCE [LARGE SCALE GENOMIC DNA]</scope>
    <source>
        <strain evidence="9 10">RP-1-13</strain>
    </source>
</reference>